<dbReference type="Pfam" id="PF12762">
    <property type="entry name" value="DDE_Tnp_IS1595"/>
    <property type="match status" value="1"/>
</dbReference>
<feature type="domain" description="ISXO2-like transposase" evidence="1">
    <location>
        <begin position="1"/>
        <end position="109"/>
    </location>
</feature>
<reference evidence="2 3" key="1">
    <citation type="submission" date="2016-03" db="EMBL/GenBank/DDBJ databases">
        <authorList>
            <person name="Ploux O."/>
        </authorList>
    </citation>
    <scope>NUCLEOTIDE SEQUENCE [LARGE SCALE GENOMIC DNA]</scope>
    <source>
        <strain evidence="2 3">R-45371</strain>
    </source>
</reference>
<dbReference type="InterPro" id="IPR024445">
    <property type="entry name" value="Tnp_ISXO2-like"/>
</dbReference>
<organism evidence="2 3">
    <name type="scientific">Methylomonas methanica</name>
    <dbReference type="NCBI Taxonomy" id="421"/>
    <lineage>
        <taxon>Bacteria</taxon>
        <taxon>Pseudomonadati</taxon>
        <taxon>Pseudomonadota</taxon>
        <taxon>Gammaproteobacteria</taxon>
        <taxon>Methylococcales</taxon>
        <taxon>Methylococcaceae</taxon>
        <taxon>Methylomonas</taxon>
    </lineage>
</organism>
<evidence type="ECO:0000259" key="1">
    <source>
        <dbReference type="SMART" id="SM01126"/>
    </source>
</evidence>
<dbReference type="Proteomes" id="UP000077763">
    <property type="component" value="Unassembled WGS sequence"/>
</dbReference>
<dbReference type="EMBL" id="LUUH01000030">
    <property type="protein sequence ID" value="OAI07008.1"/>
    <property type="molecule type" value="Genomic_DNA"/>
</dbReference>
<accession>A0A177MMI1</accession>
<sequence>MACEHNDGKPGFVAMKVVEQVTHDSVRAFAQQTLAPGQTLHTDALAALNVLAEEHHHIAKVTPPEMASEWLPWVHVVISNLKSYLLGTYHGVSGNYVQEYLDEFCYRLNRRFWENQIPNRLLTLCVAHEPVFLQPAACS</sequence>
<protein>
    <recommendedName>
        <fullName evidence="1">ISXO2-like transposase domain-containing protein</fullName>
    </recommendedName>
</protein>
<dbReference type="NCBIfam" id="NF033547">
    <property type="entry name" value="transpos_IS1595"/>
    <property type="match status" value="1"/>
</dbReference>
<dbReference type="AlphaFoldDB" id="A0A177MMI1"/>
<evidence type="ECO:0000313" key="2">
    <source>
        <dbReference type="EMBL" id="OAI07008.1"/>
    </source>
</evidence>
<gene>
    <name evidence="2" type="ORF">A1353_08240</name>
</gene>
<evidence type="ECO:0000313" key="3">
    <source>
        <dbReference type="Proteomes" id="UP000077763"/>
    </source>
</evidence>
<proteinExistence type="predicted"/>
<dbReference type="SMART" id="SM01126">
    <property type="entry name" value="DDE_Tnp_IS1595"/>
    <property type="match status" value="1"/>
</dbReference>
<name>A0A177MMI1_METMH</name>
<comment type="caution">
    <text evidence="2">The sequence shown here is derived from an EMBL/GenBank/DDBJ whole genome shotgun (WGS) entry which is preliminary data.</text>
</comment>